<evidence type="ECO:0000259" key="7">
    <source>
        <dbReference type="Pfam" id="PF05433"/>
    </source>
</evidence>
<dbReference type="RefSeq" id="WP_010939700.1">
    <property type="nucleotide sequence ID" value="NC_008751.1"/>
</dbReference>
<dbReference type="EMBL" id="CP000527">
    <property type="protein sequence ID" value="ABM27825.1"/>
    <property type="molecule type" value="Genomic_DNA"/>
</dbReference>
<dbReference type="KEGG" id="dvl:Dvul_0804"/>
<dbReference type="Proteomes" id="UP000009173">
    <property type="component" value="Chromosome"/>
</dbReference>
<evidence type="ECO:0000313" key="9">
    <source>
        <dbReference type="Proteomes" id="UP000009173"/>
    </source>
</evidence>
<dbReference type="Pfam" id="PF05433">
    <property type="entry name" value="Rick_17kDa_Anti"/>
    <property type="match status" value="1"/>
</dbReference>
<keyword evidence="2 6" id="KW-0732">Signal</keyword>
<dbReference type="GO" id="GO:0009279">
    <property type="term" value="C:cell outer membrane"/>
    <property type="evidence" value="ECO:0007669"/>
    <property type="project" value="UniProtKB-SubCell"/>
</dbReference>
<feature type="domain" description="Glycine zipper 2TM" evidence="7">
    <location>
        <begin position="61"/>
        <end position="99"/>
    </location>
</feature>
<organism evidence="8 9">
    <name type="scientific">Nitratidesulfovibrio vulgaris (strain DP4)</name>
    <name type="common">Desulfovibrio vulgaris</name>
    <dbReference type="NCBI Taxonomy" id="391774"/>
    <lineage>
        <taxon>Bacteria</taxon>
        <taxon>Pseudomonadati</taxon>
        <taxon>Thermodesulfobacteriota</taxon>
        <taxon>Desulfovibrionia</taxon>
        <taxon>Desulfovibrionales</taxon>
        <taxon>Desulfovibrionaceae</taxon>
        <taxon>Nitratidesulfovibrio</taxon>
    </lineage>
</organism>
<sequence precursor="true">MRNLKTCAWLLIATLLLAACGPSYGGSTYKGGQARTAHTVQWGTIEQINDATIEDQQSGLGMLGGAVVGGVLGNMVGGGKGRTLATLGGAVGGAAAGYAGEKALNNKRALEITVRLENGQVMSIVQEPDEVFTVGDRVRVLQGSDGSARVRH</sequence>
<feature type="chain" id="PRO_5002604444" evidence="6">
    <location>
        <begin position="26"/>
        <end position="152"/>
    </location>
</feature>
<evidence type="ECO:0000256" key="1">
    <source>
        <dbReference type="ARBA" id="ARBA00004459"/>
    </source>
</evidence>
<accession>A0A0H3A5U4</accession>
<evidence type="ECO:0000313" key="8">
    <source>
        <dbReference type="EMBL" id="ABM27825.1"/>
    </source>
</evidence>
<dbReference type="PROSITE" id="PS51257">
    <property type="entry name" value="PROKAR_LIPOPROTEIN"/>
    <property type="match status" value="1"/>
</dbReference>
<proteinExistence type="predicted"/>
<comment type="subcellular location">
    <subcellularLocation>
        <location evidence="1">Cell outer membrane</location>
        <topology evidence="1">Lipid-anchor</topology>
    </subcellularLocation>
</comment>
<keyword evidence="4" id="KW-0564">Palmitate</keyword>
<dbReference type="PANTHER" id="PTHR35603">
    <property type="match status" value="1"/>
</dbReference>
<evidence type="ECO:0000256" key="4">
    <source>
        <dbReference type="ARBA" id="ARBA00023139"/>
    </source>
</evidence>
<keyword evidence="5" id="KW-0449">Lipoprotein</keyword>
<feature type="signal peptide" evidence="6">
    <location>
        <begin position="1"/>
        <end position="25"/>
    </location>
</feature>
<evidence type="ECO:0000256" key="6">
    <source>
        <dbReference type="SAM" id="SignalP"/>
    </source>
</evidence>
<protein>
    <submittedName>
        <fullName evidence="8">17 kDa surface antigen</fullName>
    </submittedName>
</protein>
<dbReference type="InterPro" id="IPR051407">
    <property type="entry name" value="Bact_OM_lipoprot/Surf_antigen"/>
</dbReference>
<evidence type="ECO:0000256" key="3">
    <source>
        <dbReference type="ARBA" id="ARBA00023136"/>
    </source>
</evidence>
<dbReference type="InterPro" id="IPR008816">
    <property type="entry name" value="Gly_zipper_2TM_dom"/>
</dbReference>
<dbReference type="HOGENOM" id="CLU_090265_3_0_7"/>
<evidence type="ECO:0000256" key="5">
    <source>
        <dbReference type="ARBA" id="ARBA00023288"/>
    </source>
</evidence>
<dbReference type="PANTHER" id="PTHR35603:SF1">
    <property type="entry name" value="OUTER MEMBRANE LIPOPROTEIN SLYB"/>
    <property type="match status" value="1"/>
</dbReference>
<reference evidence="9" key="1">
    <citation type="journal article" date="2009" name="Environ. Microbiol.">
        <title>Contribution of mobile genetic elements to Desulfovibrio vulgaris genome plasticity.</title>
        <authorList>
            <person name="Walker C.B."/>
            <person name="Stolyar S."/>
            <person name="Chivian D."/>
            <person name="Pinel N."/>
            <person name="Gabster J.A."/>
            <person name="Dehal P.S."/>
            <person name="He Z."/>
            <person name="Yang Z.K."/>
            <person name="Yen H.C."/>
            <person name="Zhou J."/>
            <person name="Wall J.D."/>
            <person name="Hazen T.C."/>
            <person name="Arkin A.P."/>
            <person name="Stahl D.A."/>
        </authorList>
    </citation>
    <scope>NUCLEOTIDE SEQUENCE [LARGE SCALE GENOMIC DNA]</scope>
    <source>
        <strain evidence="9">DP4</strain>
    </source>
</reference>
<gene>
    <name evidence="8" type="ordered locus">Dvul_0804</name>
</gene>
<name>A0A0H3A5U4_NITV4</name>
<dbReference type="AlphaFoldDB" id="A0A0H3A5U4"/>
<keyword evidence="3" id="KW-0472">Membrane</keyword>
<evidence type="ECO:0000256" key="2">
    <source>
        <dbReference type="ARBA" id="ARBA00022729"/>
    </source>
</evidence>